<dbReference type="AlphaFoldDB" id="A0A7V8VH74"/>
<sequence length="463" mass="51671">MKTVRSAAAELLQRCRSGRAFAPELLDQWLAEDTVLSGPDRRLLTQLVCGVIRRRATLDALIQPLVERPWSAVEPVLQDLLRLGAYQLVVLTHIPAYAAVDATVSAAGELGWPRAKGFLNAVLRRLAALVSEDFVSSPAADAVPLDESLPLESWSADSPPLRYRRLRQALLPDPQEQSLEYLAAAFSLPRSLVSRWLERQGWQETIRWAAWFNAPPPLWLRVQTRRVSREAFRDCLAAAGIASQPGPHPQSLYLPDPPPVRQIPGYAEGKFTVQDLSAMLVASALEPHPGMRILDLCAAPGGKTTHLAELMNDQGHVLACDIHPRRLETLRRLAQRLGLNCIEPHLLHPQEPPPSGPFDAVLVDAPCSNTGVLHRRPEARWRWRTQDLKTLTRRQADLLRQALAAVRPGGTLVYATCSLEPEENERLIQELLRAFPRLEVEEEYHAIPGRPADGGYHVRLRCR</sequence>
<dbReference type="PRINTS" id="PR02008">
    <property type="entry name" value="RCMTFAMILY"/>
</dbReference>
<dbReference type="RefSeq" id="WP_194539603.1">
    <property type="nucleotide sequence ID" value="NZ_JACEFB010000018.1"/>
</dbReference>
<keyword evidence="4 5" id="KW-0694">RNA-binding</keyword>
<dbReference type="GO" id="GO:0006355">
    <property type="term" value="P:regulation of DNA-templated transcription"/>
    <property type="evidence" value="ECO:0007669"/>
    <property type="project" value="InterPro"/>
</dbReference>
<evidence type="ECO:0000259" key="6">
    <source>
        <dbReference type="PROSITE" id="PS51686"/>
    </source>
</evidence>
<dbReference type="InterPro" id="IPR023267">
    <property type="entry name" value="RCMT"/>
</dbReference>
<evidence type="ECO:0000256" key="2">
    <source>
        <dbReference type="ARBA" id="ARBA00022679"/>
    </source>
</evidence>
<comment type="caution">
    <text evidence="7">The sequence shown here is derived from an EMBL/GenBank/DDBJ whole genome shotgun (WGS) entry which is preliminary data.</text>
</comment>
<dbReference type="InterPro" id="IPR029063">
    <property type="entry name" value="SAM-dependent_MTases_sf"/>
</dbReference>
<evidence type="ECO:0000256" key="1">
    <source>
        <dbReference type="ARBA" id="ARBA00022603"/>
    </source>
</evidence>
<dbReference type="PROSITE" id="PS51686">
    <property type="entry name" value="SAM_MT_RSMB_NOP"/>
    <property type="match status" value="1"/>
</dbReference>
<keyword evidence="3 5" id="KW-0949">S-adenosyl-L-methionine</keyword>
<evidence type="ECO:0000313" key="8">
    <source>
        <dbReference type="Proteomes" id="UP000542342"/>
    </source>
</evidence>
<comment type="caution">
    <text evidence="5">Lacks conserved residue(s) required for the propagation of feature annotation.</text>
</comment>
<dbReference type="Pfam" id="PF01189">
    <property type="entry name" value="Methyltr_RsmB-F"/>
    <property type="match status" value="1"/>
</dbReference>
<reference evidence="7 8" key="1">
    <citation type="submission" date="2020-07" db="EMBL/GenBank/DDBJ databases">
        <title>Thermogemmata thermophila gen. nov., sp. nov., a novel moderate thermophilic planctomycete from a Kamchatka hot spring.</title>
        <authorList>
            <person name="Elcheninov A.G."/>
            <person name="Podosokorskaya O.A."/>
            <person name="Kovaleva O.L."/>
            <person name="Novikov A."/>
            <person name="Bonch-Osmolovskaya E.A."/>
            <person name="Toshchakov S.V."/>
            <person name="Kublanov I.V."/>
        </authorList>
    </citation>
    <scope>NUCLEOTIDE SEQUENCE [LARGE SCALE GENOMIC DNA]</scope>
    <source>
        <strain evidence="7 8">2918</strain>
    </source>
</reference>
<dbReference type="InterPro" id="IPR054728">
    <property type="entry name" value="RsmB-like_ferredoxin"/>
</dbReference>
<comment type="similarity">
    <text evidence="5">Belongs to the class I-like SAM-binding methyltransferase superfamily. RsmB/NOP family.</text>
</comment>
<keyword evidence="1 5" id="KW-0489">Methyltransferase</keyword>
<dbReference type="GO" id="GO:0001510">
    <property type="term" value="P:RNA methylation"/>
    <property type="evidence" value="ECO:0007669"/>
    <property type="project" value="InterPro"/>
</dbReference>
<dbReference type="InterPro" id="IPR006027">
    <property type="entry name" value="NusB_RsmB_TIM44"/>
</dbReference>
<dbReference type="Gene3D" id="3.40.50.150">
    <property type="entry name" value="Vaccinia Virus protein VP39"/>
    <property type="match status" value="1"/>
</dbReference>
<dbReference type="Proteomes" id="UP000542342">
    <property type="component" value="Unassembled WGS sequence"/>
</dbReference>
<dbReference type="CDD" id="cd02440">
    <property type="entry name" value="AdoMet_MTases"/>
    <property type="match status" value="1"/>
</dbReference>
<feature type="domain" description="SAM-dependent MTase RsmB/NOP-type" evidence="6">
    <location>
        <begin position="208"/>
        <end position="463"/>
    </location>
</feature>
<dbReference type="SUPFAM" id="SSF48013">
    <property type="entry name" value="NusB-like"/>
    <property type="match status" value="1"/>
</dbReference>
<dbReference type="InterPro" id="IPR049560">
    <property type="entry name" value="MeTrfase_RsmB-F_NOP2_cat"/>
</dbReference>
<dbReference type="SUPFAM" id="SSF53335">
    <property type="entry name" value="S-adenosyl-L-methionine-dependent methyltransferases"/>
    <property type="match status" value="1"/>
</dbReference>
<dbReference type="InterPro" id="IPR035926">
    <property type="entry name" value="NusB-like_sf"/>
</dbReference>
<name>A0A7V8VH74_9BACT</name>
<dbReference type="PANTHER" id="PTHR22807:SF61">
    <property type="entry name" value="NOL1_NOP2_SUN FAMILY PROTEIN _ ANTITERMINATION NUSB DOMAIN-CONTAINING PROTEIN"/>
    <property type="match status" value="1"/>
</dbReference>
<dbReference type="Pfam" id="PF22458">
    <property type="entry name" value="RsmF-B_ferredox"/>
    <property type="match status" value="1"/>
</dbReference>
<keyword evidence="2 5" id="KW-0808">Transferase</keyword>
<feature type="binding site" evidence="5">
    <location>
        <begin position="297"/>
        <end position="303"/>
    </location>
    <ligand>
        <name>S-adenosyl-L-methionine</name>
        <dbReference type="ChEBI" id="CHEBI:59789"/>
    </ligand>
</feature>
<evidence type="ECO:0000256" key="3">
    <source>
        <dbReference type="ARBA" id="ARBA00022691"/>
    </source>
</evidence>
<feature type="binding site" evidence="5">
    <location>
        <position position="364"/>
    </location>
    <ligand>
        <name>S-adenosyl-L-methionine</name>
        <dbReference type="ChEBI" id="CHEBI:59789"/>
    </ligand>
</feature>
<feature type="active site" description="Nucleophile" evidence="5">
    <location>
        <position position="417"/>
    </location>
</feature>
<evidence type="ECO:0000256" key="5">
    <source>
        <dbReference type="PROSITE-ProRule" id="PRU01023"/>
    </source>
</evidence>
<protein>
    <submittedName>
        <fullName evidence="7">Methyltransferase domain-containing protein</fullName>
    </submittedName>
</protein>
<evidence type="ECO:0000313" key="7">
    <source>
        <dbReference type="EMBL" id="MBA2227742.1"/>
    </source>
</evidence>
<dbReference type="InterPro" id="IPR001678">
    <property type="entry name" value="MeTrfase_RsmB-F_NOP2_dom"/>
</dbReference>
<keyword evidence="8" id="KW-1185">Reference proteome</keyword>
<feature type="binding site" evidence="5">
    <location>
        <position position="321"/>
    </location>
    <ligand>
        <name>S-adenosyl-L-methionine</name>
        <dbReference type="ChEBI" id="CHEBI:59789"/>
    </ligand>
</feature>
<dbReference type="Pfam" id="PF01029">
    <property type="entry name" value="NusB"/>
    <property type="match status" value="1"/>
</dbReference>
<dbReference type="GO" id="GO:0008173">
    <property type="term" value="F:RNA methyltransferase activity"/>
    <property type="evidence" value="ECO:0007669"/>
    <property type="project" value="InterPro"/>
</dbReference>
<evidence type="ECO:0000256" key="4">
    <source>
        <dbReference type="ARBA" id="ARBA00022884"/>
    </source>
</evidence>
<organism evidence="7 8">
    <name type="scientific">Thermogemmata fonticola</name>
    <dbReference type="NCBI Taxonomy" id="2755323"/>
    <lineage>
        <taxon>Bacteria</taxon>
        <taxon>Pseudomonadati</taxon>
        <taxon>Planctomycetota</taxon>
        <taxon>Planctomycetia</taxon>
        <taxon>Gemmatales</taxon>
        <taxon>Gemmataceae</taxon>
        <taxon>Thermogemmata</taxon>
    </lineage>
</organism>
<accession>A0A7V8VH74</accession>
<dbReference type="EMBL" id="JACEFB010000018">
    <property type="protein sequence ID" value="MBA2227742.1"/>
    <property type="molecule type" value="Genomic_DNA"/>
</dbReference>
<dbReference type="GO" id="GO:0003723">
    <property type="term" value="F:RNA binding"/>
    <property type="evidence" value="ECO:0007669"/>
    <property type="project" value="UniProtKB-UniRule"/>
</dbReference>
<dbReference type="Gene3D" id="1.10.940.10">
    <property type="entry name" value="NusB-like"/>
    <property type="match status" value="1"/>
</dbReference>
<dbReference type="PANTHER" id="PTHR22807">
    <property type="entry name" value="NOP2 YEAST -RELATED NOL1/NOP2/FMU SUN DOMAIN-CONTAINING"/>
    <property type="match status" value="1"/>
</dbReference>
<gene>
    <name evidence="7" type="ORF">H0921_16405</name>
</gene>
<proteinExistence type="inferred from homology"/>